<feature type="transmembrane region" description="Helical" evidence="2">
    <location>
        <begin position="505"/>
        <end position="524"/>
    </location>
</feature>
<evidence type="ECO:0000313" key="4">
    <source>
        <dbReference type="Proteomes" id="UP000781932"/>
    </source>
</evidence>
<feature type="compositionally biased region" description="Acidic residues" evidence="1">
    <location>
        <begin position="75"/>
        <end position="86"/>
    </location>
</feature>
<feature type="region of interest" description="Disordered" evidence="1">
    <location>
        <begin position="36"/>
        <end position="103"/>
    </location>
</feature>
<name>A0A9P6HSV5_9PEZI</name>
<protein>
    <submittedName>
        <fullName evidence="3">Uncharacterized protein</fullName>
    </submittedName>
</protein>
<dbReference type="Proteomes" id="UP000781932">
    <property type="component" value="Unassembled WGS sequence"/>
</dbReference>
<keyword evidence="4" id="KW-1185">Reference proteome</keyword>
<organism evidence="3 4">
    <name type="scientific">Colletotrichum karsti</name>
    <dbReference type="NCBI Taxonomy" id="1095194"/>
    <lineage>
        <taxon>Eukaryota</taxon>
        <taxon>Fungi</taxon>
        <taxon>Dikarya</taxon>
        <taxon>Ascomycota</taxon>
        <taxon>Pezizomycotina</taxon>
        <taxon>Sordariomycetes</taxon>
        <taxon>Hypocreomycetidae</taxon>
        <taxon>Glomerellales</taxon>
        <taxon>Glomerellaceae</taxon>
        <taxon>Colletotrichum</taxon>
        <taxon>Colletotrichum boninense species complex</taxon>
    </lineage>
</organism>
<dbReference type="AlphaFoldDB" id="A0A9P6HSV5"/>
<dbReference type="OrthoDB" id="10688027at2759"/>
<keyword evidence="2" id="KW-1133">Transmembrane helix</keyword>
<dbReference type="GeneID" id="62168407"/>
<feature type="compositionally biased region" description="Basic and acidic residues" evidence="1">
    <location>
        <begin position="87"/>
        <end position="101"/>
    </location>
</feature>
<keyword evidence="2" id="KW-0472">Membrane</keyword>
<feature type="region of interest" description="Disordered" evidence="1">
    <location>
        <begin position="372"/>
        <end position="394"/>
    </location>
</feature>
<reference evidence="3" key="1">
    <citation type="submission" date="2020-03" db="EMBL/GenBank/DDBJ databases">
        <authorList>
            <person name="He L."/>
        </authorList>
    </citation>
    <scope>NUCLEOTIDE SEQUENCE</scope>
    <source>
        <strain evidence="3">CkLH20</strain>
    </source>
</reference>
<accession>A0A9P6HSV5</accession>
<proteinExistence type="predicted"/>
<evidence type="ECO:0000256" key="1">
    <source>
        <dbReference type="SAM" id="MobiDB-lite"/>
    </source>
</evidence>
<keyword evidence="2" id="KW-0812">Transmembrane</keyword>
<dbReference type="EMBL" id="JAATWM020000062">
    <property type="protein sequence ID" value="KAF9869913.1"/>
    <property type="molecule type" value="Genomic_DNA"/>
</dbReference>
<sequence>MEARMREIESVNAIRLVEDPYMSKYVRAWLRDDWDASRPCNRTEKSARKLLLMPNPGDGDDDGNDGGGNNHQGGSEDDNGDDDRDDGNDRENRDGGHDHGPQPELDLVAAAEAKSRIETCGSELQAVRDLIIHLTCSVLAAKYGSDQESPWVQDSILEMLGNFDDALEAFGVVERRLEDAYRARCLGDDHSDWVYPLKDRMQRNPQLVVNDARRWVIGRLTMVDYRRYGDGDDNTSSHPSNVITLQEPIDLTPRSASPPPPSPPPAAAPQPFSWILLYYINLAVLVASLCHYPFVLVSRDGVPVWRPGLAMTTIVAREPRFIQYVASYEFALDNYLAVVSSLAVPVTPTPPSDSSTPTPSWFPPSVLDNLRREMHAPPPAPPSGGGSSRQRPSLAPGMLLGAVSDFEEDHVKSAEPITRLLEHLNAAKHVEQQIILPFLARISILLGTSDAIAGHIRGQTNVTPTVDYLFLPAAQRPSRTTRLYRHLLRARAELHALRSTISRPLWCLFAIIIVLSVVFLVYTVDAWIRSFARATFSGTAIFKNAWNSTLLVNRRGSSSMPETPVELDVLFHASNDAHELPTIDGVVFGCSNAAVASMASSLADCAVAQSVISDMTDAITAFFDRLDWADRHLERFAASAEAMLSDAAGMSITQAQSGICAQVDVLTKYQKLVGARYGGVAGVDHDATGNVAAREGQDVEINKLAAAFERAEDMARLGCLGVMAHARMFEEQCLAVVVSAAQEYRGFMACVYRANITTNISATVSANANTNTLDANMIKYTMNMGSRTREAAQYLSISKARRGRHKYQPRPTR</sequence>
<evidence type="ECO:0000256" key="2">
    <source>
        <dbReference type="SAM" id="Phobius"/>
    </source>
</evidence>
<gene>
    <name evidence="3" type="ORF">CkaCkLH20_12620</name>
</gene>
<feature type="transmembrane region" description="Helical" evidence="2">
    <location>
        <begin position="272"/>
        <end position="297"/>
    </location>
</feature>
<dbReference type="RefSeq" id="XP_038739374.1">
    <property type="nucleotide sequence ID" value="XM_038895333.1"/>
</dbReference>
<feature type="compositionally biased region" description="Basic and acidic residues" evidence="1">
    <location>
        <begin position="36"/>
        <end position="47"/>
    </location>
</feature>
<reference evidence="3" key="2">
    <citation type="submission" date="2020-11" db="EMBL/GenBank/DDBJ databases">
        <title>Whole genome sequencing of Colletotrichum sp.</title>
        <authorList>
            <person name="Li H."/>
        </authorList>
    </citation>
    <scope>NUCLEOTIDE SEQUENCE</scope>
    <source>
        <strain evidence="3">CkLH20</strain>
    </source>
</reference>
<evidence type="ECO:0000313" key="3">
    <source>
        <dbReference type="EMBL" id="KAF9869913.1"/>
    </source>
</evidence>
<comment type="caution">
    <text evidence="3">The sequence shown here is derived from an EMBL/GenBank/DDBJ whole genome shotgun (WGS) entry which is preliminary data.</text>
</comment>